<sequence length="51" mass="5415">MDLGPVAGRRLLRGPSRWMRSGRAGPERAGPGRALYAGPGRALYAGPGRLR</sequence>
<keyword evidence="3" id="KW-1185">Reference proteome</keyword>
<evidence type="ECO:0000256" key="1">
    <source>
        <dbReference type="SAM" id="MobiDB-lite"/>
    </source>
</evidence>
<dbReference type="Proteomes" id="UP000616724">
    <property type="component" value="Unassembled WGS sequence"/>
</dbReference>
<organism evidence="2 3">
    <name type="scientific">Planobispora longispora</name>
    <dbReference type="NCBI Taxonomy" id="28887"/>
    <lineage>
        <taxon>Bacteria</taxon>
        <taxon>Bacillati</taxon>
        <taxon>Actinomycetota</taxon>
        <taxon>Actinomycetes</taxon>
        <taxon>Streptosporangiales</taxon>
        <taxon>Streptosporangiaceae</taxon>
        <taxon>Planobispora</taxon>
    </lineage>
</organism>
<gene>
    <name evidence="2" type="ORF">Plo01_72940</name>
</gene>
<accession>A0A8J3RT50</accession>
<comment type="caution">
    <text evidence="2">The sequence shown here is derived from an EMBL/GenBank/DDBJ whole genome shotgun (WGS) entry which is preliminary data.</text>
</comment>
<feature type="region of interest" description="Disordered" evidence="1">
    <location>
        <begin position="1"/>
        <end position="51"/>
    </location>
</feature>
<reference evidence="2 3" key="1">
    <citation type="submission" date="2021-01" db="EMBL/GenBank/DDBJ databases">
        <title>Whole genome shotgun sequence of Planobispora longispora NBRC 13918.</title>
        <authorList>
            <person name="Komaki H."/>
            <person name="Tamura T."/>
        </authorList>
    </citation>
    <scope>NUCLEOTIDE SEQUENCE [LARGE SCALE GENOMIC DNA]</scope>
    <source>
        <strain evidence="2 3">NBRC 13918</strain>
    </source>
</reference>
<dbReference type="EMBL" id="BOOH01000065">
    <property type="protein sequence ID" value="GIH80865.1"/>
    <property type="molecule type" value="Genomic_DNA"/>
</dbReference>
<feature type="compositionally biased region" description="Low complexity" evidence="1">
    <location>
        <begin position="21"/>
        <end position="34"/>
    </location>
</feature>
<dbReference type="AlphaFoldDB" id="A0A8J3RT50"/>
<protein>
    <submittedName>
        <fullName evidence="2">Uncharacterized protein</fullName>
    </submittedName>
</protein>
<evidence type="ECO:0000313" key="2">
    <source>
        <dbReference type="EMBL" id="GIH80865.1"/>
    </source>
</evidence>
<name>A0A8J3RT50_9ACTN</name>
<proteinExistence type="predicted"/>
<evidence type="ECO:0000313" key="3">
    <source>
        <dbReference type="Proteomes" id="UP000616724"/>
    </source>
</evidence>